<keyword evidence="4 10" id="KW-0675">Receptor</keyword>
<proteinExistence type="predicted"/>
<evidence type="ECO:0000259" key="9">
    <source>
        <dbReference type="Pfam" id="PF08263"/>
    </source>
</evidence>
<comment type="catalytic activity">
    <reaction evidence="5">
        <text>L-threonyl-[protein] + ATP = O-phospho-L-threonyl-[protein] + ADP + H(+)</text>
        <dbReference type="Rhea" id="RHEA:46608"/>
        <dbReference type="Rhea" id="RHEA-COMP:11060"/>
        <dbReference type="Rhea" id="RHEA-COMP:11605"/>
        <dbReference type="ChEBI" id="CHEBI:15378"/>
        <dbReference type="ChEBI" id="CHEBI:30013"/>
        <dbReference type="ChEBI" id="CHEBI:30616"/>
        <dbReference type="ChEBI" id="CHEBI:61977"/>
        <dbReference type="ChEBI" id="CHEBI:456216"/>
        <dbReference type="EC" id="2.7.11.1"/>
    </reaction>
</comment>
<evidence type="ECO:0000313" key="10">
    <source>
        <dbReference type="EMBL" id="TYJ97224.1"/>
    </source>
</evidence>
<keyword evidence="10" id="KW-0418">Kinase</keyword>
<feature type="region of interest" description="Disordered" evidence="7">
    <location>
        <begin position="344"/>
        <end position="378"/>
    </location>
</feature>
<name>A0A5D3BDZ4_CUCMM</name>
<reference evidence="10 11" key="1">
    <citation type="submission" date="2019-08" db="EMBL/GenBank/DDBJ databases">
        <title>Draft genome sequences of two oriental melons (Cucumis melo L. var makuwa).</title>
        <authorList>
            <person name="Kwon S.-Y."/>
        </authorList>
    </citation>
    <scope>NUCLEOTIDE SEQUENCE [LARGE SCALE GENOMIC DNA]</scope>
    <source>
        <strain evidence="11">cv. Chang Bougi</strain>
        <tissue evidence="10">Leaf</tissue>
    </source>
</reference>
<dbReference type="PANTHER" id="PTHR47988">
    <property type="entry name" value="SOMATIC EMBRYOGENESIS RECEPTOR KINASE 1"/>
    <property type="match status" value="1"/>
</dbReference>
<organism evidence="10 11">
    <name type="scientific">Cucumis melo var. makuwa</name>
    <name type="common">Oriental melon</name>
    <dbReference type="NCBI Taxonomy" id="1194695"/>
    <lineage>
        <taxon>Eukaryota</taxon>
        <taxon>Viridiplantae</taxon>
        <taxon>Streptophyta</taxon>
        <taxon>Embryophyta</taxon>
        <taxon>Tracheophyta</taxon>
        <taxon>Spermatophyta</taxon>
        <taxon>Magnoliopsida</taxon>
        <taxon>eudicotyledons</taxon>
        <taxon>Gunneridae</taxon>
        <taxon>Pentapetalae</taxon>
        <taxon>rosids</taxon>
        <taxon>fabids</taxon>
        <taxon>Cucurbitales</taxon>
        <taxon>Cucurbitaceae</taxon>
        <taxon>Benincaseae</taxon>
        <taxon>Cucumis</taxon>
    </lineage>
</organism>
<dbReference type="EMBL" id="SSTD01018933">
    <property type="protein sequence ID" value="TYJ97224.1"/>
    <property type="molecule type" value="Genomic_DNA"/>
</dbReference>
<feature type="chain" id="PRO_5022718610" evidence="8">
    <location>
        <begin position="28"/>
        <end position="461"/>
    </location>
</feature>
<evidence type="ECO:0000313" key="11">
    <source>
        <dbReference type="Proteomes" id="UP000321947"/>
    </source>
</evidence>
<dbReference type="InterPro" id="IPR013210">
    <property type="entry name" value="LRR_N_plant-typ"/>
</dbReference>
<comment type="caution">
    <text evidence="10">The sequence shown here is derived from an EMBL/GenBank/DDBJ whole genome shotgun (WGS) entry which is preliminary data.</text>
</comment>
<feature type="compositionally biased region" description="Basic and acidic residues" evidence="7">
    <location>
        <begin position="364"/>
        <end position="378"/>
    </location>
</feature>
<dbReference type="InterPro" id="IPR001611">
    <property type="entry name" value="Leu-rich_rpt"/>
</dbReference>
<evidence type="ECO:0000256" key="4">
    <source>
        <dbReference type="ARBA" id="ARBA00023170"/>
    </source>
</evidence>
<dbReference type="Proteomes" id="UP000321947">
    <property type="component" value="Unassembled WGS sequence"/>
</dbReference>
<keyword evidence="3" id="KW-0677">Repeat</keyword>
<dbReference type="Pfam" id="PF08263">
    <property type="entry name" value="LRRNT_2"/>
    <property type="match status" value="1"/>
</dbReference>
<dbReference type="Pfam" id="PF00560">
    <property type="entry name" value="LRR_1"/>
    <property type="match status" value="2"/>
</dbReference>
<evidence type="ECO:0000256" key="5">
    <source>
        <dbReference type="ARBA" id="ARBA00047899"/>
    </source>
</evidence>
<accession>A0A5D3BDZ4</accession>
<sequence length="461" mass="52199">MCRRSQQWAYVALLLLCFSSSLLIVVAAEMGTHPSEVDALLLIKRSLFDPNGNLSNWNKGDPCNSNWTGVLCYNTTLDDNYLHVAELQLLNMSLSGKLSPALGRLSYLRVLDFMWNEISGEIPREIGNLMSLELLLLNGNRLSGSLPEDLGNLLHLDRIQIDQNHISGPIPKSFANLKATKHFHMNNNSISGEIPSELSELPNLVHFLLDNNNLTGKLPPELFQLPNLEILSAWWIEARHCIKDVYYAWKLEQQGTNQEILRDAVDERPSQCPCTGMVHVLMKGTIMLEVSGLLKSCFISHSKVKDVCGIRRDKKIDKQYQQQQVILKYIEGVIRDDSLVRKTADDSSSQVKSNEPTIMAVSGESKRDEKTDDERPMDRSKFKKVEMPVFNGTDPYSCFDGPVLDWYRSHDDREAFKSWDDLKQKMHVRFRSICDGTLVGVGRFLLILKTEVGGFASTIEL</sequence>
<dbReference type="Pfam" id="PF13855">
    <property type="entry name" value="LRR_8"/>
    <property type="match status" value="1"/>
</dbReference>
<dbReference type="SUPFAM" id="SSF52058">
    <property type="entry name" value="L domain-like"/>
    <property type="match status" value="1"/>
</dbReference>
<feature type="signal peptide" evidence="8">
    <location>
        <begin position="1"/>
        <end position="27"/>
    </location>
</feature>
<evidence type="ECO:0000256" key="3">
    <source>
        <dbReference type="ARBA" id="ARBA00022737"/>
    </source>
</evidence>
<dbReference type="Gene3D" id="3.80.10.10">
    <property type="entry name" value="Ribonuclease Inhibitor"/>
    <property type="match status" value="2"/>
</dbReference>
<keyword evidence="1" id="KW-0433">Leucine-rich repeat</keyword>
<evidence type="ECO:0000256" key="8">
    <source>
        <dbReference type="SAM" id="SignalP"/>
    </source>
</evidence>
<comment type="catalytic activity">
    <reaction evidence="6">
        <text>L-seryl-[protein] + ATP = O-phospho-L-seryl-[protein] + ADP + H(+)</text>
        <dbReference type="Rhea" id="RHEA:17989"/>
        <dbReference type="Rhea" id="RHEA-COMP:9863"/>
        <dbReference type="Rhea" id="RHEA-COMP:11604"/>
        <dbReference type="ChEBI" id="CHEBI:15378"/>
        <dbReference type="ChEBI" id="CHEBI:29999"/>
        <dbReference type="ChEBI" id="CHEBI:30616"/>
        <dbReference type="ChEBI" id="CHEBI:83421"/>
        <dbReference type="ChEBI" id="CHEBI:456216"/>
        <dbReference type="EC" id="2.7.11.1"/>
    </reaction>
</comment>
<dbReference type="InterPro" id="IPR032675">
    <property type="entry name" value="LRR_dom_sf"/>
</dbReference>
<evidence type="ECO:0000256" key="2">
    <source>
        <dbReference type="ARBA" id="ARBA00022729"/>
    </source>
</evidence>
<dbReference type="GO" id="GO:0004674">
    <property type="term" value="F:protein serine/threonine kinase activity"/>
    <property type="evidence" value="ECO:0007669"/>
    <property type="project" value="UniProtKB-EC"/>
</dbReference>
<protein>
    <submittedName>
        <fullName evidence="10">Putative LRR receptor-like serine/threonine-protein kinase</fullName>
    </submittedName>
</protein>
<dbReference type="FunFam" id="3.80.10.10:FF:000387">
    <property type="entry name" value="Probable LRR receptor-like serine/threonine-protein kinase At1g06840"/>
    <property type="match status" value="1"/>
</dbReference>
<evidence type="ECO:0000256" key="1">
    <source>
        <dbReference type="ARBA" id="ARBA00022614"/>
    </source>
</evidence>
<feature type="domain" description="Leucine-rich repeat-containing N-terminal plant-type" evidence="9">
    <location>
        <begin position="33"/>
        <end position="72"/>
    </location>
</feature>
<evidence type="ECO:0000256" key="6">
    <source>
        <dbReference type="ARBA" id="ARBA00048679"/>
    </source>
</evidence>
<keyword evidence="10" id="KW-0808">Transferase</keyword>
<feature type="compositionally biased region" description="Polar residues" evidence="7">
    <location>
        <begin position="346"/>
        <end position="356"/>
    </location>
</feature>
<dbReference type="AlphaFoldDB" id="A0A5D3BDZ4"/>
<gene>
    <name evidence="10" type="ORF">E5676_scaffold194G00110</name>
</gene>
<keyword evidence="2 8" id="KW-0732">Signal</keyword>
<evidence type="ECO:0000256" key="7">
    <source>
        <dbReference type="SAM" id="MobiDB-lite"/>
    </source>
</evidence>